<accession>A0A815G2Q5</accession>
<dbReference type="GO" id="GO:0046983">
    <property type="term" value="F:protein dimerization activity"/>
    <property type="evidence" value="ECO:0007669"/>
    <property type="project" value="InterPro"/>
</dbReference>
<feature type="compositionally biased region" description="Low complexity" evidence="6">
    <location>
        <begin position="7"/>
        <end position="21"/>
    </location>
</feature>
<comment type="subcellular location">
    <subcellularLocation>
        <location evidence="1">Nucleus</location>
    </subcellularLocation>
</comment>
<proteinExistence type="predicted"/>
<protein>
    <recommendedName>
        <fullName evidence="12">BED-type domain-containing protein</fullName>
    </recommendedName>
</protein>
<evidence type="ECO:0008006" key="12">
    <source>
        <dbReference type="Google" id="ProtNLM"/>
    </source>
</evidence>
<dbReference type="Proteomes" id="UP000663852">
    <property type="component" value="Unassembled WGS sequence"/>
</dbReference>
<dbReference type="InterPro" id="IPR008906">
    <property type="entry name" value="HATC_C_dom"/>
</dbReference>
<evidence type="ECO:0000256" key="4">
    <source>
        <dbReference type="ARBA" id="ARBA00022833"/>
    </source>
</evidence>
<feature type="region of interest" description="Disordered" evidence="6">
    <location>
        <begin position="1"/>
        <end position="21"/>
    </location>
</feature>
<evidence type="ECO:0000259" key="7">
    <source>
        <dbReference type="Pfam" id="PF04937"/>
    </source>
</evidence>
<dbReference type="InterPro" id="IPR007021">
    <property type="entry name" value="DUF659"/>
</dbReference>
<evidence type="ECO:0000256" key="1">
    <source>
        <dbReference type="ARBA" id="ARBA00004123"/>
    </source>
</evidence>
<evidence type="ECO:0000259" key="8">
    <source>
        <dbReference type="Pfam" id="PF05699"/>
    </source>
</evidence>
<feature type="domain" description="DUF659" evidence="7">
    <location>
        <begin position="192"/>
        <end position="345"/>
    </location>
</feature>
<gene>
    <name evidence="10" type="ORF">EDS130_LOCUS34669</name>
    <name evidence="9" type="ORF">XAT740_LOCUS30540</name>
</gene>
<evidence type="ECO:0000313" key="9">
    <source>
        <dbReference type="EMBL" id="CAF1333103.1"/>
    </source>
</evidence>
<dbReference type="EMBL" id="CAJNOJ010000294">
    <property type="protein sequence ID" value="CAF1376361.1"/>
    <property type="molecule type" value="Genomic_DNA"/>
</dbReference>
<evidence type="ECO:0000256" key="5">
    <source>
        <dbReference type="ARBA" id="ARBA00023242"/>
    </source>
</evidence>
<dbReference type="InterPro" id="IPR012337">
    <property type="entry name" value="RNaseH-like_sf"/>
</dbReference>
<organism evidence="9 11">
    <name type="scientific">Adineta ricciae</name>
    <name type="common">Rotifer</name>
    <dbReference type="NCBI Taxonomy" id="249248"/>
    <lineage>
        <taxon>Eukaryota</taxon>
        <taxon>Metazoa</taxon>
        <taxon>Spiralia</taxon>
        <taxon>Gnathifera</taxon>
        <taxon>Rotifera</taxon>
        <taxon>Eurotatoria</taxon>
        <taxon>Bdelloidea</taxon>
        <taxon>Adinetida</taxon>
        <taxon>Adinetidae</taxon>
        <taxon>Adineta</taxon>
    </lineage>
</organism>
<keyword evidence="11" id="KW-1185">Reference proteome</keyword>
<evidence type="ECO:0000256" key="3">
    <source>
        <dbReference type="ARBA" id="ARBA00022771"/>
    </source>
</evidence>
<feature type="region of interest" description="Disordered" evidence="6">
    <location>
        <begin position="112"/>
        <end position="135"/>
    </location>
</feature>
<dbReference type="PANTHER" id="PTHR46481">
    <property type="entry name" value="ZINC FINGER BED DOMAIN-CONTAINING PROTEIN 4"/>
    <property type="match status" value="1"/>
</dbReference>
<evidence type="ECO:0000256" key="6">
    <source>
        <dbReference type="SAM" id="MobiDB-lite"/>
    </source>
</evidence>
<dbReference type="SUPFAM" id="SSF53098">
    <property type="entry name" value="Ribonuclease H-like"/>
    <property type="match status" value="1"/>
</dbReference>
<comment type="caution">
    <text evidence="9">The sequence shown here is derived from an EMBL/GenBank/DDBJ whole genome shotgun (WGS) entry which is preliminary data.</text>
</comment>
<sequence>MPNCTTPSSSSHDPQSPSSEDIIDISSSVTFDSPKLGGRQRDVIWSHFDDMGPAKTPGHRKAQCKYCSQYFNFAKLNLMYTHAAHQCDQIINYNPSGRKEIILKMRGFEEESLPSRKKKRSTEVTSTDSPSRKQHTMDRFATRIISYSEQQTIDRYLLRAIVMNGISFRTINNNFFVEFIKRINPSYDLPGRKKITQETLTQELAYVESQNESLLSEAAHLTLNIDGWSDRCHRSLYEYNVITDSRKAIVLSLIDVSSFSHTAEFLTNKLESVLARISTNINIISKIRAIVTDNPNTMRKMRELFTSKPGHQHIIGLRCFAHAINLIAGDMIKHVFASNTIRKITVITSYQNQSHMFKSKLKEEAQRIKIRKESLHTIVPTRWSSVADCLHSFILLRAPLELLVAADRSIAPPKVVNIINNRSFFYDIDNLYKIMKPLAYAISIIQSASLTLADCYLILCYLHLVTEKFIENTETRMFGRHVQRVVNVRLKAFQNDIYLSAYYLHPKYRGGGMLTNGRSAVYKYLAEYSKTIGNNLATTKNVISALQRYEIKSGPYGLTFTQDDTPASWWSMINDSTHKNSLSNIALQLFAITPHAVMPERLFSVLDWQHAKRRNRLNPYTLEAIAKIHTFYKNGSNDSNDSADLGDIEGLLNLTDGLSVNPHTTENKNSTSGDAIELIQCVNDNHKLLCEKCEEECIDEEQSNDNENIFEFKCLLNMHDRDFQRILVDLGFIDDTYEQYAESDNLTEDDVAQNGCNEDYDVDTLLTESMAL</sequence>
<evidence type="ECO:0000256" key="2">
    <source>
        <dbReference type="ARBA" id="ARBA00022723"/>
    </source>
</evidence>
<reference evidence="9" key="1">
    <citation type="submission" date="2021-02" db="EMBL/GenBank/DDBJ databases">
        <authorList>
            <person name="Nowell W R."/>
        </authorList>
    </citation>
    <scope>NUCLEOTIDE SEQUENCE</scope>
</reference>
<dbReference type="Pfam" id="PF05699">
    <property type="entry name" value="Dimer_Tnp_hAT"/>
    <property type="match status" value="1"/>
</dbReference>
<keyword evidence="2" id="KW-0479">Metal-binding</keyword>
<dbReference type="GO" id="GO:0008270">
    <property type="term" value="F:zinc ion binding"/>
    <property type="evidence" value="ECO:0007669"/>
    <property type="project" value="UniProtKB-KW"/>
</dbReference>
<dbReference type="Proteomes" id="UP000663828">
    <property type="component" value="Unassembled WGS sequence"/>
</dbReference>
<dbReference type="GO" id="GO:0005634">
    <property type="term" value="C:nucleus"/>
    <property type="evidence" value="ECO:0007669"/>
    <property type="project" value="UniProtKB-SubCell"/>
</dbReference>
<dbReference type="OrthoDB" id="1607513at2759"/>
<dbReference type="AlphaFoldDB" id="A0A815G2Q5"/>
<dbReference type="Pfam" id="PF04937">
    <property type="entry name" value="DUF659"/>
    <property type="match status" value="1"/>
</dbReference>
<keyword evidence="4" id="KW-0862">Zinc</keyword>
<feature type="domain" description="HAT C-terminal dimerisation" evidence="8">
    <location>
        <begin position="565"/>
        <end position="628"/>
    </location>
</feature>
<dbReference type="InterPro" id="IPR052035">
    <property type="entry name" value="ZnF_BED_domain_contain"/>
</dbReference>
<name>A0A815G2Q5_ADIRI</name>
<evidence type="ECO:0000313" key="11">
    <source>
        <dbReference type="Proteomes" id="UP000663828"/>
    </source>
</evidence>
<evidence type="ECO:0000313" key="10">
    <source>
        <dbReference type="EMBL" id="CAF1376361.1"/>
    </source>
</evidence>
<dbReference type="PANTHER" id="PTHR46481:SF10">
    <property type="entry name" value="ZINC FINGER BED DOMAIN-CONTAINING PROTEIN 39"/>
    <property type="match status" value="1"/>
</dbReference>
<keyword evidence="5" id="KW-0539">Nucleus</keyword>
<keyword evidence="3" id="KW-0863">Zinc-finger</keyword>
<dbReference type="EMBL" id="CAJNOR010002731">
    <property type="protein sequence ID" value="CAF1333103.1"/>
    <property type="molecule type" value="Genomic_DNA"/>
</dbReference>